<keyword evidence="3" id="KW-0812">Transmembrane</keyword>
<dbReference type="GO" id="GO:0009847">
    <property type="term" value="P:spore germination"/>
    <property type="evidence" value="ECO:0007669"/>
    <property type="project" value="InterPro"/>
</dbReference>
<evidence type="ECO:0000313" key="5">
    <source>
        <dbReference type="Proteomes" id="UP000320776"/>
    </source>
</evidence>
<dbReference type="RefSeq" id="WP_246105418.1">
    <property type="nucleotide sequence ID" value="NZ_CP036259.1"/>
</dbReference>
<proteinExistence type="inferred from homology"/>
<feature type="transmembrane region" description="Helical" evidence="3">
    <location>
        <begin position="440"/>
        <end position="460"/>
    </location>
</feature>
<comment type="similarity">
    <text evidence="1">Belongs to the GerABKA family.</text>
</comment>
<dbReference type="PIRSF" id="PIRSF005690">
    <property type="entry name" value="GerBA"/>
    <property type="match status" value="1"/>
</dbReference>
<evidence type="ECO:0000256" key="1">
    <source>
        <dbReference type="ARBA" id="ARBA00005278"/>
    </source>
</evidence>
<accession>A0A517E171</accession>
<gene>
    <name evidence="4" type="primary">gerBA</name>
    <name evidence="4" type="ORF">SPTER_48360</name>
</gene>
<keyword evidence="5" id="KW-1185">Reference proteome</keyword>
<feature type="transmembrane region" description="Helical" evidence="3">
    <location>
        <begin position="472"/>
        <end position="495"/>
    </location>
</feature>
<dbReference type="Pfam" id="PF03323">
    <property type="entry name" value="GerA"/>
    <property type="match status" value="1"/>
</dbReference>
<evidence type="ECO:0000256" key="2">
    <source>
        <dbReference type="ARBA" id="ARBA00023136"/>
    </source>
</evidence>
<dbReference type="Proteomes" id="UP000320776">
    <property type="component" value="Chromosome"/>
</dbReference>
<keyword evidence="3" id="KW-1133">Transmembrane helix</keyword>
<sequence length="553" mass="60829">MGKNKNKRFHAGKLSDILPDNALDSLKKRVADLKKLTQVSAALGEDMSRIVAGIRAVPAPDDEMFVFTPELAQNVKLLQTVFRDCDDVKFRFFKTAGRQALLVSLDGMTDTTALEDNILRPLMQAAAKNFDLRQFTEEKLTVSAITIELSADIAVEAVMSGRSLVMIDGFAEILTVGDPKYVKRSVGVPSVEENIRGPRDAFNETLVDNIVLIRRRAKDPNIKIRIVEVGERSKTRVAIVYSASLVKPGLSEEVERRIRNISIDRVIVSKVVEDAMVEHPWTPFPQLDSTERPEKVLNAIYDGRVGVIVDNTPAVIMVPATYASIMHTVEDYTMPASIASLIRITRHIAAFIAIYTPALYIAVVSYHPGMLPTGLAISIAELRARTPFPSFLEAVMMETLLELFQEAVARLPKKIASAASMVGAFVIGTTVVQAGLVNPLLVVVTSVSAIASYVMPYYSFGLALRSLRLPMLCLAATLGLYGVMLGILIVTVHLFSLRNFGESYIGGVTDVALWSDWKDGLIRLPQKFMKTRPVEFGAQDQQRQGDNKGYGQS</sequence>
<dbReference type="AlphaFoldDB" id="A0A517E171"/>
<dbReference type="InterPro" id="IPR004995">
    <property type="entry name" value="Spore_Ger"/>
</dbReference>
<dbReference type="InterPro" id="IPR050768">
    <property type="entry name" value="UPF0353/GerABKA_families"/>
</dbReference>
<dbReference type="PANTHER" id="PTHR22550">
    <property type="entry name" value="SPORE GERMINATION PROTEIN"/>
    <property type="match status" value="1"/>
</dbReference>
<organism evidence="4 5">
    <name type="scientific">Sporomusa termitida</name>
    <dbReference type="NCBI Taxonomy" id="2377"/>
    <lineage>
        <taxon>Bacteria</taxon>
        <taxon>Bacillati</taxon>
        <taxon>Bacillota</taxon>
        <taxon>Negativicutes</taxon>
        <taxon>Selenomonadales</taxon>
        <taxon>Sporomusaceae</taxon>
        <taxon>Sporomusa</taxon>
    </lineage>
</organism>
<evidence type="ECO:0000313" key="4">
    <source>
        <dbReference type="EMBL" id="QDR83352.1"/>
    </source>
</evidence>
<feature type="transmembrane region" description="Helical" evidence="3">
    <location>
        <begin position="416"/>
        <end position="434"/>
    </location>
</feature>
<evidence type="ECO:0000256" key="3">
    <source>
        <dbReference type="SAM" id="Phobius"/>
    </source>
</evidence>
<dbReference type="KEGG" id="sted:SPTER_48360"/>
<protein>
    <submittedName>
        <fullName evidence="4">Spore germination protein B1</fullName>
    </submittedName>
</protein>
<keyword evidence="2 3" id="KW-0472">Membrane</keyword>
<dbReference type="EMBL" id="CP036259">
    <property type="protein sequence ID" value="QDR83352.1"/>
    <property type="molecule type" value="Genomic_DNA"/>
</dbReference>
<reference evidence="4 5" key="1">
    <citation type="submission" date="2019-02" db="EMBL/GenBank/DDBJ databases">
        <title>Closed genome of Sporomusa termitida DSM 4440.</title>
        <authorList>
            <person name="Poehlein A."/>
            <person name="Daniel R."/>
        </authorList>
    </citation>
    <scope>NUCLEOTIDE SEQUENCE [LARGE SCALE GENOMIC DNA]</scope>
    <source>
        <strain evidence="4 5">DSM 4440</strain>
    </source>
</reference>
<feature type="transmembrane region" description="Helical" evidence="3">
    <location>
        <begin position="348"/>
        <end position="367"/>
    </location>
</feature>
<dbReference type="GO" id="GO:0016020">
    <property type="term" value="C:membrane"/>
    <property type="evidence" value="ECO:0007669"/>
    <property type="project" value="InterPro"/>
</dbReference>
<name>A0A517E171_9FIRM</name>
<dbReference type="PANTHER" id="PTHR22550:SF5">
    <property type="entry name" value="LEUCINE ZIPPER PROTEIN 4"/>
    <property type="match status" value="1"/>
</dbReference>